<reference evidence="4 5" key="1">
    <citation type="submission" date="2013-11" db="EMBL/GenBank/DDBJ databases">
        <title>Draft genome of the bovine lungworm Dictyocaulus viviparus.</title>
        <authorList>
            <person name="Mitreva M."/>
        </authorList>
    </citation>
    <scope>NUCLEOTIDE SEQUENCE [LARGE SCALE GENOMIC DNA]</scope>
    <source>
        <strain evidence="4 5">HannoverDv2000</strain>
    </source>
</reference>
<feature type="disulfide bond" evidence="1">
    <location>
        <begin position="57"/>
        <end position="66"/>
    </location>
</feature>
<comment type="caution">
    <text evidence="1">Lacks conserved residue(s) required for the propagation of feature annotation.</text>
</comment>
<dbReference type="AlphaFoldDB" id="A0A0D8Y0K0"/>
<dbReference type="Proteomes" id="UP000053766">
    <property type="component" value="Unassembled WGS sequence"/>
</dbReference>
<protein>
    <submittedName>
        <fullName evidence="4">EGF-like domain protein</fullName>
    </submittedName>
</protein>
<reference evidence="5" key="2">
    <citation type="journal article" date="2016" name="Sci. Rep.">
        <title>Dictyocaulus viviparus genome, variome and transcriptome elucidate lungworm biology and support future intervention.</title>
        <authorList>
            <person name="McNulty S.N."/>
            <person name="Strube C."/>
            <person name="Rosa B.A."/>
            <person name="Martin J.C."/>
            <person name="Tyagi R."/>
            <person name="Choi Y.J."/>
            <person name="Wang Q."/>
            <person name="Hallsworth Pepin K."/>
            <person name="Zhang X."/>
            <person name="Ozersky P."/>
            <person name="Wilson R.K."/>
            <person name="Sternberg P.W."/>
            <person name="Gasser R.B."/>
            <person name="Mitreva M."/>
        </authorList>
    </citation>
    <scope>NUCLEOTIDE SEQUENCE [LARGE SCALE GENOMIC DNA]</scope>
    <source>
        <strain evidence="5">HannoverDv2000</strain>
    </source>
</reference>
<keyword evidence="2" id="KW-0472">Membrane</keyword>
<dbReference type="PROSITE" id="PS50026">
    <property type="entry name" value="EGF_3"/>
    <property type="match status" value="1"/>
</dbReference>
<feature type="transmembrane region" description="Helical" evidence="2">
    <location>
        <begin position="6"/>
        <end position="26"/>
    </location>
</feature>
<proteinExistence type="predicted"/>
<organism evidence="4 5">
    <name type="scientific">Dictyocaulus viviparus</name>
    <name type="common">Bovine lungworm</name>
    <dbReference type="NCBI Taxonomy" id="29172"/>
    <lineage>
        <taxon>Eukaryota</taxon>
        <taxon>Metazoa</taxon>
        <taxon>Ecdysozoa</taxon>
        <taxon>Nematoda</taxon>
        <taxon>Chromadorea</taxon>
        <taxon>Rhabditida</taxon>
        <taxon>Rhabditina</taxon>
        <taxon>Rhabditomorpha</taxon>
        <taxon>Strongyloidea</taxon>
        <taxon>Metastrongylidae</taxon>
        <taxon>Dictyocaulus</taxon>
    </lineage>
</organism>
<dbReference type="PROSITE" id="PS00022">
    <property type="entry name" value="EGF_1"/>
    <property type="match status" value="1"/>
</dbReference>
<feature type="domain" description="EGF-like" evidence="3">
    <location>
        <begin position="30"/>
        <end position="67"/>
    </location>
</feature>
<dbReference type="OrthoDB" id="283575at2759"/>
<dbReference type="STRING" id="29172.A0A0D8Y0K0"/>
<keyword evidence="1" id="KW-0245">EGF-like domain</keyword>
<evidence type="ECO:0000256" key="2">
    <source>
        <dbReference type="SAM" id="Phobius"/>
    </source>
</evidence>
<dbReference type="EMBL" id="KN716207">
    <property type="protein sequence ID" value="KJH50388.1"/>
    <property type="molecule type" value="Genomic_DNA"/>
</dbReference>
<dbReference type="Gene3D" id="2.10.25.10">
    <property type="entry name" value="Laminin"/>
    <property type="match status" value="2"/>
</dbReference>
<gene>
    <name evidence="4" type="ORF">DICVIV_03468</name>
</gene>
<dbReference type="PROSITE" id="PS01186">
    <property type="entry name" value="EGF_2"/>
    <property type="match status" value="1"/>
</dbReference>
<evidence type="ECO:0000259" key="3">
    <source>
        <dbReference type="PROSITE" id="PS50026"/>
    </source>
</evidence>
<dbReference type="Pfam" id="PF00008">
    <property type="entry name" value="EGF"/>
    <property type="match status" value="1"/>
</dbReference>
<evidence type="ECO:0000256" key="1">
    <source>
        <dbReference type="PROSITE-ProRule" id="PRU00076"/>
    </source>
</evidence>
<keyword evidence="2" id="KW-0812">Transmembrane</keyword>
<name>A0A0D8Y0K0_DICVI</name>
<evidence type="ECO:0000313" key="5">
    <source>
        <dbReference type="Proteomes" id="UP000053766"/>
    </source>
</evidence>
<keyword evidence="5" id="KW-1185">Reference proteome</keyword>
<keyword evidence="1" id="KW-1015">Disulfide bond</keyword>
<evidence type="ECO:0000313" key="4">
    <source>
        <dbReference type="EMBL" id="KJH50388.1"/>
    </source>
</evidence>
<sequence length="90" mass="10346">MDQKILIYVSAVGILLVLTVNIFFFFRLEFYITCKEDECSGNGECILKENNEIGCRCNPGFSGLRCEKDKFNDYECICEDGWIGKDCNHL</sequence>
<dbReference type="SUPFAM" id="SSF57196">
    <property type="entry name" value="EGF/Laminin"/>
    <property type="match status" value="1"/>
</dbReference>
<keyword evidence="2" id="KW-1133">Transmembrane helix</keyword>
<dbReference type="InterPro" id="IPR000742">
    <property type="entry name" value="EGF"/>
</dbReference>
<accession>A0A0D8Y0K0</accession>